<dbReference type="SMART" id="SM00175">
    <property type="entry name" value="RAB"/>
    <property type="match status" value="1"/>
</dbReference>
<dbReference type="SUPFAM" id="SSF47336">
    <property type="entry name" value="ACP-like"/>
    <property type="match status" value="2"/>
</dbReference>
<accession>A0A814JU56</accession>
<dbReference type="GO" id="GO:0005525">
    <property type="term" value="F:GTP binding"/>
    <property type="evidence" value="ECO:0007669"/>
    <property type="project" value="InterPro"/>
</dbReference>
<dbReference type="InterPro" id="IPR009081">
    <property type="entry name" value="PP-bd_ACP"/>
</dbReference>
<gene>
    <name evidence="4" type="ORF">SEV965_LOCUS12788</name>
</gene>
<dbReference type="InterPro" id="IPR027417">
    <property type="entry name" value="P-loop_NTPase"/>
</dbReference>
<dbReference type="Proteomes" id="UP000663889">
    <property type="component" value="Unassembled WGS sequence"/>
</dbReference>
<dbReference type="SMART" id="SM00822">
    <property type="entry name" value="PKS_KR"/>
    <property type="match status" value="1"/>
</dbReference>
<dbReference type="PROSITE" id="PS51419">
    <property type="entry name" value="RAB"/>
    <property type="match status" value="1"/>
</dbReference>
<dbReference type="GO" id="GO:0003924">
    <property type="term" value="F:GTPase activity"/>
    <property type="evidence" value="ECO:0007669"/>
    <property type="project" value="InterPro"/>
</dbReference>
<dbReference type="PANTHER" id="PTHR43775">
    <property type="entry name" value="FATTY ACID SYNTHASE"/>
    <property type="match status" value="1"/>
</dbReference>
<dbReference type="CDD" id="cd05195">
    <property type="entry name" value="enoyl_red"/>
    <property type="match status" value="1"/>
</dbReference>
<dbReference type="Gene3D" id="3.40.50.720">
    <property type="entry name" value="NAD(P)-binding Rossmann-like Domain"/>
    <property type="match status" value="3"/>
</dbReference>
<evidence type="ECO:0000256" key="2">
    <source>
        <dbReference type="ARBA" id="ARBA00022553"/>
    </source>
</evidence>
<dbReference type="InterPro" id="IPR036736">
    <property type="entry name" value="ACP-like_sf"/>
</dbReference>
<dbReference type="InterPro" id="IPR013968">
    <property type="entry name" value="PKS_KR"/>
</dbReference>
<dbReference type="CDD" id="cd00154">
    <property type="entry name" value="Rab"/>
    <property type="match status" value="1"/>
</dbReference>
<dbReference type="InterPro" id="IPR036291">
    <property type="entry name" value="NAD(P)-bd_dom_sf"/>
</dbReference>
<evidence type="ECO:0000259" key="3">
    <source>
        <dbReference type="PROSITE" id="PS50075"/>
    </source>
</evidence>
<sequence length="1515" mass="171274">MSRRTVEEFEKTENNPQLEDWLQLKEIAVKYNACVDVVRVDVTQCDDAYELIKRLNQTSHPVCGIIHSAVISDAKLFTNLNQETLFRIMEPKVRGGWNLHQTSQQIGASLHFFVMFSSIRNHLINPGSSGYNAGNEFFEALAHYRCEQLKLPALSIALPAIQGAGMFHRQQAILSSLRIAQGMEMLPTVATFELVERLFNMQTNYSSPVVFAVDWKRLHANKANIPNYQLVRFIEQQATQQGISNIRANDPGSSSIARIEVIIERIREIVMRLLGASNIDRIDIDRSLLSLGLDSLAAVSLYNWLTQEWGVFITVAEILQGVKISEIANQVQKKLVERQTASEAIETTLSSDMEQMDESEGDLTLSTMKKGSSYNGMEGVLRVSQVKDNTVIIDHISSTIDIMLKQYKQLHIVFAWPLDVLQLGQNNNETTFVSHVEHLCYKFVYILQSIQKYHRQNNSFPYVFILTQNSQPMHEKSGFNPVIASLIGLARSLSIECPRHHIKLIDLQPTADIFVESSYCDILIEHMINSREADNLDEVVLSLEADSRIQCFQWYYDWLQSKEQQELSSKLERIIVPKNDADKIPFRLQVAPSRFVADLAWMKDPILTNNLSPGQIQVRIHCISLNFRDVLKIRGLYPHTRMFGQRDCDEPLFDRDTTPGTDAMGTVILSHSKDLKIGDRVIAYWPPGIFHSHIILDTSAVSRVPDECLLSDEQLAALPTAFLTALFSLKHRIRLKHGQTVLIHAATGATGQACVQYCQAVGARVIVTAGSDAKRCFLRKHYGIEHVFNSRDLSFVTEIRSLFPNGVNVIVNSLSGPLLQESFELLAPHGHFIELGKRDVYSRTSLPIFDLRQDCNFHIIDLTLLAIDEPHTTHEMIDDVLDYFRRGLFRPFEPLTIFEPSEVIHAFTQCSLGISMGKMVIRMTSSEQPLTLKESDMNTKISENSSEESMFPSVVRERGTILVSGGLGGLGLTMSRWMVEKRGVKHIVLMSRRTIGQFEKVENNPQLEDWLQLKETATKYNASIDVVQADVTHFDDVYELIKRLNQTSHPVRGIIHSAVISDDKLLTNLSQETLFRVMEPKVRGGWNLHQASQQIGASLHFFVMFSSIRNHLIDPGSSSYNAGNEFFEALAHYRREQLKLPALSIALPAVQGAGMFHRQQAILNNLLIAQGMEMLPTVATFELVERLFIMQTNYSSPVVFAVDWKRLHANKANLANHQLVQFIEQQATQQGISNARANDSDSSSIARIEVIIEQIRETVMRLLGASNIDRIDIDRSLLSLGLDSLAAVSLYNWLSQEWGAFISLAEIFQGVKISEIASRVQKKMVERQTASKEIETTLSSDMEQMDGSEGNLTLSTTKTAASYNGMEGVLRVSQVKNSDSRVEKTSFVQRFCTDNFTKAFSETLGVDLQVKMLNIDNRIVALQAGQESINKQYLRKSDEIILVCNVTFEITFQNKSADEDCIIIIVCNKIDLCSDNKRRSVKYKDEAKLVDEDHIAAKIDLFEFRCTRLKSKIWT</sequence>
<dbReference type="SUPFAM" id="SSF50129">
    <property type="entry name" value="GroES-like"/>
    <property type="match status" value="1"/>
</dbReference>
<dbReference type="GO" id="GO:0005886">
    <property type="term" value="C:plasma membrane"/>
    <property type="evidence" value="ECO:0007669"/>
    <property type="project" value="TreeGrafter"/>
</dbReference>
<dbReference type="SUPFAM" id="SSF51735">
    <property type="entry name" value="NAD(P)-binding Rossmann-fold domains"/>
    <property type="match status" value="4"/>
</dbReference>
<dbReference type="Gene3D" id="3.90.180.10">
    <property type="entry name" value="Medium-chain alcohol dehydrogenases, catalytic domain"/>
    <property type="match status" value="1"/>
</dbReference>
<dbReference type="GO" id="GO:0006633">
    <property type="term" value="P:fatty acid biosynthetic process"/>
    <property type="evidence" value="ECO:0007669"/>
    <property type="project" value="TreeGrafter"/>
</dbReference>
<evidence type="ECO:0000313" key="4">
    <source>
        <dbReference type="EMBL" id="CAF1040228.1"/>
    </source>
</evidence>
<dbReference type="InterPro" id="IPR057326">
    <property type="entry name" value="KR_dom"/>
</dbReference>
<dbReference type="SMART" id="SM00823">
    <property type="entry name" value="PKS_PP"/>
    <property type="match status" value="2"/>
</dbReference>
<reference evidence="4" key="1">
    <citation type="submission" date="2021-02" db="EMBL/GenBank/DDBJ databases">
        <authorList>
            <person name="Nowell W R."/>
        </authorList>
    </citation>
    <scope>NUCLEOTIDE SEQUENCE</scope>
</reference>
<dbReference type="Pfam" id="PF08659">
    <property type="entry name" value="KR"/>
    <property type="match status" value="2"/>
</dbReference>
<protein>
    <recommendedName>
        <fullName evidence="3">Carrier domain-containing protein</fullName>
    </recommendedName>
</protein>
<evidence type="ECO:0000313" key="5">
    <source>
        <dbReference type="Proteomes" id="UP000663889"/>
    </source>
</evidence>
<dbReference type="Gene3D" id="1.10.1200.10">
    <property type="entry name" value="ACP-like"/>
    <property type="match status" value="2"/>
</dbReference>
<dbReference type="Gene3D" id="3.40.50.300">
    <property type="entry name" value="P-loop containing nucleotide triphosphate hydrolases"/>
    <property type="match status" value="1"/>
</dbReference>
<keyword evidence="2" id="KW-0597">Phosphoprotein</keyword>
<proteinExistence type="predicted"/>
<dbReference type="GO" id="GO:0031177">
    <property type="term" value="F:phosphopantetheine binding"/>
    <property type="evidence" value="ECO:0007669"/>
    <property type="project" value="InterPro"/>
</dbReference>
<dbReference type="InterPro" id="IPR001806">
    <property type="entry name" value="Small_GTPase"/>
</dbReference>
<dbReference type="Pfam" id="PF00071">
    <property type="entry name" value="Ras"/>
    <property type="match status" value="1"/>
</dbReference>
<dbReference type="InterPro" id="IPR013149">
    <property type="entry name" value="ADH-like_C"/>
</dbReference>
<comment type="caution">
    <text evidence="4">The sequence shown here is derived from an EMBL/GenBank/DDBJ whole genome shotgun (WGS) entry which is preliminary data.</text>
</comment>
<dbReference type="SUPFAM" id="SSF52540">
    <property type="entry name" value="P-loop containing nucleoside triphosphate hydrolases"/>
    <property type="match status" value="1"/>
</dbReference>
<dbReference type="InterPro" id="IPR020806">
    <property type="entry name" value="PKS_PP-bd"/>
</dbReference>
<dbReference type="GO" id="GO:0004312">
    <property type="term" value="F:fatty acid synthase activity"/>
    <property type="evidence" value="ECO:0007669"/>
    <property type="project" value="TreeGrafter"/>
</dbReference>
<dbReference type="InterPro" id="IPR020843">
    <property type="entry name" value="ER"/>
</dbReference>
<feature type="domain" description="Carrier" evidence="3">
    <location>
        <begin position="260"/>
        <end position="335"/>
    </location>
</feature>
<organism evidence="4 5">
    <name type="scientific">Rotaria sordida</name>
    <dbReference type="NCBI Taxonomy" id="392033"/>
    <lineage>
        <taxon>Eukaryota</taxon>
        <taxon>Metazoa</taxon>
        <taxon>Spiralia</taxon>
        <taxon>Gnathifera</taxon>
        <taxon>Rotifera</taxon>
        <taxon>Eurotatoria</taxon>
        <taxon>Bdelloidea</taxon>
        <taxon>Philodinida</taxon>
        <taxon>Philodinidae</taxon>
        <taxon>Rotaria</taxon>
    </lineage>
</organism>
<dbReference type="Pfam" id="PF23297">
    <property type="entry name" value="ACP_SdgA_C"/>
    <property type="match status" value="2"/>
</dbReference>
<dbReference type="GO" id="GO:0005737">
    <property type="term" value="C:cytoplasm"/>
    <property type="evidence" value="ECO:0007669"/>
    <property type="project" value="TreeGrafter"/>
</dbReference>
<dbReference type="GO" id="GO:0016491">
    <property type="term" value="F:oxidoreductase activity"/>
    <property type="evidence" value="ECO:0007669"/>
    <property type="project" value="InterPro"/>
</dbReference>
<keyword evidence="1" id="KW-0596">Phosphopantetheine</keyword>
<evidence type="ECO:0000256" key="1">
    <source>
        <dbReference type="ARBA" id="ARBA00022450"/>
    </source>
</evidence>
<dbReference type="EMBL" id="CAJNOU010000589">
    <property type="protein sequence ID" value="CAF1040228.1"/>
    <property type="molecule type" value="Genomic_DNA"/>
</dbReference>
<dbReference type="Pfam" id="PF00107">
    <property type="entry name" value="ADH_zinc_N"/>
    <property type="match status" value="1"/>
</dbReference>
<dbReference type="InterPro" id="IPR050091">
    <property type="entry name" value="PKS_NRPS_Biosynth_Enz"/>
</dbReference>
<feature type="domain" description="Carrier" evidence="3">
    <location>
        <begin position="1246"/>
        <end position="1324"/>
    </location>
</feature>
<name>A0A814JU56_9BILA</name>
<dbReference type="SMART" id="SM00829">
    <property type="entry name" value="PKS_ER"/>
    <property type="match status" value="1"/>
</dbReference>
<dbReference type="PANTHER" id="PTHR43775:SF37">
    <property type="entry name" value="SI:DKEY-61P9.11"/>
    <property type="match status" value="1"/>
</dbReference>
<dbReference type="InterPro" id="IPR011032">
    <property type="entry name" value="GroES-like_sf"/>
</dbReference>
<dbReference type="PROSITE" id="PS50075">
    <property type="entry name" value="CARRIER"/>
    <property type="match status" value="2"/>
</dbReference>